<dbReference type="AlphaFoldDB" id="A0A560E5L6"/>
<organism evidence="2 3">
    <name type="scientific">Bradyrhizobium stylosanthis</name>
    <dbReference type="NCBI Taxonomy" id="1803665"/>
    <lineage>
        <taxon>Bacteria</taxon>
        <taxon>Pseudomonadati</taxon>
        <taxon>Pseudomonadota</taxon>
        <taxon>Alphaproteobacteria</taxon>
        <taxon>Hyphomicrobiales</taxon>
        <taxon>Nitrobacteraceae</taxon>
        <taxon>Bradyrhizobium</taxon>
    </lineage>
</organism>
<evidence type="ECO:0000256" key="1">
    <source>
        <dbReference type="SAM" id="MobiDB-lite"/>
    </source>
</evidence>
<accession>A0A560E5L6</accession>
<keyword evidence="3" id="KW-1185">Reference proteome</keyword>
<name>A0A560E5L6_9BRAD</name>
<dbReference type="EMBL" id="VITK01000002">
    <property type="protein sequence ID" value="TWB04674.1"/>
    <property type="molecule type" value="Genomic_DNA"/>
</dbReference>
<sequence length="55" mass="6009">MGRSSSQKPGYGSHDDPEQSKRFLEAAKEAGADESHKGAERAFKAVVKPRQPKKP</sequence>
<gene>
    <name evidence="2" type="ORF">FBZ96_1021154</name>
</gene>
<dbReference type="Proteomes" id="UP000319949">
    <property type="component" value="Unassembled WGS sequence"/>
</dbReference>
<evidence type="ECO:0000313" key="3">
    <source>
        <dbReference type="Proteomes" id="UP000319949"/>
    </source>
</evidence>
<evidence type="ECO:0000313" key="2">
    <source>
        <dbReference type="EMBL" id="TWB04674.1"/>
    </source>
</evidence>
<proteinExistence type="predicted"/>
<feature type="region of interest" description="Disordered" evidence="1">
    <location>
        <begin position="1"/>
        <end position="55"/>
    </location>
</feature>
<comment type="caution">
    <text evidence="2">The sequence shown here is derived from an EMBL/GenBank/DDBJ whole genome shotgun (WGS) entry which is preliminary data.</text>
</comment>
<reference evidence="2 3" key="1">
    <citation type="submission" date="2019-06" db="EMBL/GenBank/DDBJ databases">
        <title>Genomic Encyclopedia of Type Strains, Phase IV (KMG-V): Genome sequencing to study the core and pangenomes of soil and plant-associated prokaryotes.</title>
        <authorList>
            <person name="Whitman W."/>
        </authorList>
    </citation>
    <scope>NUCLEOTIDE SEQUENCE [LARGE SCALE GENOMIC DNA]</scope>
    <source>
        <strain evidence="2 3">BR 510</strain>
    </source>
</reference>
<feature type="compositionally biased region" description="Basic and acidic residues" evidence="1">
    <location>
        <begin position="13"/>
        <end position="43"/>
    </location>
</feature>
<protein>
    <submittedName>
        <fullName evidence="2">Uncharacterized protein</fullName>
    </submittedName>
</protein>